<dbReference type="PROSITE" id="PS50931">
    <property type="entry name" value="HTH_LYSR"/>
    <property type="match status" value="1"/>
</dbReference>
<dbReference type="Proteomes" id="UP000632138">
    <property type="component" value="Unassembled WGS sequence"/>
</dbReference>
<evidence type="ECO:0000256" key="4">
    <source>
        <dbReference type="ARBA" id="ARBA00023163"/>
    </source>
</evidence>
<evidence type="ECO:0000313" key="6">
    <source>
        <dbReference type="EMBL" id="MBM2614252.1"/>
    </source>
</evidence>
<dbReference type="PRINTS" id="PR00039">
    <property type="entry name" value="HTHLYSR"/>
</dbReference>
<dbReference type="RefSeq" id="WP_203374160.1">
    <property type="nucleotide sequence ID" value="NZ_JAENHP010000001.1"/>
</dbReference>
<dbReference type="Gene3D" id="1.10.10.10">
    <property type="entry name" value="Winged helix-like DNA-binding domain superfamily/Winged helix DNA-binding domain"/>
    <property type="match status" value="1"/>
</dbReference>
<keyword evidence="4" id="KW-0804">Transcription</keyword>
<keyword evidence="7" id="KW-1185">Reference proteome</keyword>
<name>A0ABS2A347_9ACTN</name>
<dbReference type="InterPro" id="IPR036390">
    <property type="entry name" value="WH_DNA-bd_sf"/>
</dbReference>
<sequence>MSLDVHPQLLRALRAVLDTGSLTAASEQLGFTQSALSKQIAALETAAGTQLFRRGPRGVEPTEAGHRLAVRAAAILDQFDAAQRELDDLAAPLGGRVALGGFPTTAMALVPRTIARVRAEHPSVGIDFQESSTPVQIRRLRAGRLDLAILSSGEGLPDWDLTGVELERLPSGRLMVAVSRRHRLARAGRVGVAELADEAWIAGRGARGEPQFGAWPTVPHPSVVAELGDWSARLGFVAAGLGITTVPSLAADALPSGVVAVEVDDPGWEGRSMGLARIGALTPQAAAVRVALFQEARLIADRGGR</sequence>
<reference evidence="6 7" key="1">
    <citation type="submission" date="2021-01" db="EMBL/GenBank/DDBJ databases">
        <title>Actinoplanes sp. nov. LDG1-06 isolated from lichen.</title>
        <authorList>
            <person name="Saeng-In P."/>
            <person name="Phongsopitanun W."/>
            <person name="Kanchanasin P."/>
            <person name="Yuki M."/>
            <person name="Kudo T."/>
            <person name="Ohkuma M."/>
            <person name="Tanasupawat S."/>
        </authorList>
    </citation>
    <scope>NUCLEOTIDE SEQUENCE [LARGE SCALE GENOMIC DNA]</scope>
    <source>
        <strain evidence="6 7">LDG1-06</strain>
    </source>
</reference>
<dbReference type="InterPro" id="IPR005119">
    <property type="entry name" value="LysR_subst-bd"/>
</dbReference>
<dbReference type="Gene3D" id="3.40.190.10">
    <property type="entry name" value="Periplasmic binding protein-like II"/>
    <property type="match status" value="2"/>
</dbReference>
<comment type="caution">
    <text evidence="6">The sequence shown here is derived from an EMBL/GenBank/DDBJ whole genome shotgun (WGS) entry which is preliminary data.</text>
</comment>
<dbReference type="PANTHER" id="PTHR30346">
    <property type="entry name" value="TRANSCRIPTIONAL DUAL REGULATOR HCAR-RELATED"/>
    <property type="match status" value="1"/>
</dbReference>
<dbReference type="SUPFAM" id="SSF53850">
    <property type="entry name" value="Periplasmic binding protein-like II"/>
    <property type="match status" value="1"/>
</dbReference>
<feature type="domain" description="HTH lysR-type" evidence="5">
    <location>
        <begin position="1"/>
        <end position="62"/>
    </location>
</feature>
<dbReference type="PANTHER" id="PTHR30346:SF29">
    <property type="entry name" value="LYSR SUBSTRATE-BINDING"/>
    <property type="match status" value="1"/>
</dbReference>
<dbReference type="InterPro" id="IPR036388">
    <property type="entry name" value="WH-like_DNA-bd_sf"/>
</dbReference>
<evidence type="ECO:0000256" key="1">
    <source>
        <dbReference type="ARBA" id="ARBA00009437"/>
    </source>
</evidence>
<evidence type="ECO:0000256" key="3">
    <source>
        <dbReference type="ARBA" id="ARBA00023125"/>
    </source>
</evidence>
<protein>
    <submittedName>
        <fullName evidence="6">LysR family transcriptional regulator</fullName>
    </submittedName>
</protein>
<dbReference type="Pfam" id="PF00126">
    <property type="entry name" value="HTH_1"/>
    <property type="match status" value="1"/>
</dbReference>
<dbReference type="SUPFAM" id="SSF46785">
    <property type="entry name" value="Winged helix' DNA-binding domain"/>
    <property type="match status" value="1"/>
</dbReference>
<dbReference type="InterPro" id="IPR000847">
    <property type="entry name" value="LysR_HTH_N"/>
</dbReference>
<keyword evidence="2" id="KW-0805">Transcription regulation</keyword>
<dbReference type="Pfam" id="PF03466">
    <property type="entry name" value="LysR_substrate"/>
    <property type="match status" value="1"/>
</dbReference>
<keyword evidence="3" id="KW-0238">DNA-binding</keyword>
<evidence type="ECO:0000313" key="7">
    <source>
        <dbReference type="Proteomes" id="UP000632138"/>
    </source>
</evidence>
<comment type="similarity">
    <text evidence="1">Belongs to the LysR transcriptional regulatory family.</text>
</comment>
<gene>
    <name evidence="6" type="ORF">JIG36_01620</name>
</gene>
<evidence type="ECO:0000256" key="2">
    <source>
        <dbReference type="ARBA" id="ARBA00023015"/>
    </source>
</evidence>
<dbReference type="EMBL" id="JAENHP010000001">
    <property type="protein sequence ID" value="MBM2614252.1"/>
    <property type="molecule type" value="Genomic_DNA"/>
</dbReference>
<evidence type="ECO:0000259" key="5">
    <source>
        <dbReference type="PROSITE" id="PS50931"/>
    </source>
</evidence>
<proteinExistence type="inferred from homology"/>
<accession>A0ABS2A347</accession>
<organism evidence="6 7">
    <name type="scientific">Paractinoplanes ovalisporus</name>
    <dbReference type="NCBI Taxonomy" id="2810368"/>
    <lineage>
        <taxon>Bacteria</taxon>
        <taxon>Bacillati</taxon>
        <taxon>Actinomycetota</taxon>
        <taxon>Actinomycetes</taxon>
        <taxon>Micromonosporales</taxon>
        <taxon>Micromonosporaceae</taxon>
        <taxon>Paractinoplanes</taxon>
    </lineage>
</organism>